<gene>
    <name evidence="1" type="ORF">NEDG_00936</name>
</gene>
<comment type="caution">
    <text evidence="1">The sequence shown here is derived from an EMBL/GenBank/DDBJ whole genome shotgun (WGS) entry which is preliminary data.</text>
</comment>
<proteinExistence type="predicted"/>
<sequence length="568" mass="64311">MEQKNQLSMDLETAVKKLLGIVNVMKELSTETEKMESFLIKEKEKVTALGCAVAVYSGFDADSEEAARFGKLVISNFLIKQPESIQFLIDALNQSITREELKNKILHFIHTLEAYLEADKQTLINSLTQELSVLSTLKNSSKAAADDQVWTDEIERLEEKMKTMIVSLQKPPLAQKKKHVPKKEIAVITQTQKKHMVEVLKNISMFTCFCCAQKNVGVSEPELTQELLLYILEWDHLAYLPIIPRLCFDKMKISIEMCSPTLVGVGDIIQAYQYALKMLQNLSQTTKQCVLEVREAVSYFERKESLPISLLRGIFIHFSPQRVVAISQALSSSSPTSLGINLVRLTYLVIHDYVPRYLAGECLVANVQLKEILKAVNKDNHQSLIASMLPNTVPVPEDRPAPTNPGLVTFQDLISTNVTQDMFYVVRLVSDGIFIPGSLLYPYFQERHRLRQTILVAASEVVVEKTAGLAYLKQKYPKMSEEELIQQQKIIPIVVPESLRRLVRQRLFGLVRIQTQRCLKSCKPISEFVKGISTKDFVSRGIFGHTEEVHMFITSSLPLLVFAAYSLQ</sequence>
<organism evidence="1 2">
    <name type="scientific">Nematocida displodere</name>
    <dbReference type="NCBI Taxonomy" id="1805483"/>
    <lineage>
        <taxon>Eukaryota</taxon>
        <taxon>Fungi</taxon>
        <taxon>Fungi incertae sedis</taxon>
        <taxon>Microsporidia</taxon>
        <taxon>Nematocida</taxon>
    </lineage>
</organism>
<dbReference type="VEuPathDB" id="MicrosporidiaDB:NEDG_00936"/>
<keyword evidence="2" id="KW-1185">Reference proteome</keyword>
<name>A0A177EA39_9MICR</name>
<dbReference type="EMBL" id="LTDL01000042">
    <property type="protein sequence ID" value="OAG28797.1"/>
    <property type="molecule type" value="Genomic_DNA"/>
</dbReference>
<reference evidence="1 2" key="1">
    <citation type="submission" date="2016-02" db="EMBL/GenBank/DDBJ databases">
        <title>Discovery of a natural microsporidian pathogen with a broad tissue tropism in Caenorhabditis elegans.</title>
        <authorList>
            <person name="Luallen R.J."/>
            <person name="Reinke A.W."/>
            <person name="Tong L."/>
            <person name="Botts M.R."/>
            <person name="Felix M.-A."/>
            <person name="Troemel E.R."/>
        </authorList>
    </citation>
    <scope>NUCLEOTIDE SEQUENCE [LARGE SCALE GENOMIC DNA]</scope>
    <source>
        <strain evidence="1 2">JUm2807</strain>
    </source>
</reference>
<evidence type="ECO:0000313" key="1">
    <source>
        <dbReference type="EMBL" id="OAG28797.1"/>
    </source>
</evidence>
<dbReference type="AlphaFoldDB" id="A0A177EA39"/>
<evidence type="ECO:0000313" key="2">
    <source>
        <dbReference type="Proteomes" id="UP000185944"/>
    </source>
</evidence>
<protein>
    <submittedName>
        <fullName evidence="1">Uncharacterized protein</fullName>
    </submittedName>
</protein>
<dbReference type="OrthoDB" id="2187390at2759"/>
<dbReference type="GeneID" id="93647286"/>
<accession>A0A177EA39</accession>
<dbReference type="Proteomes" id="UP000185944">
    <property type="component" value="Unassembled WGS sequence"/>
</dbReference>
<dbReference type="RefSeq" id="XP_067543542.1">
    <property type="nucleotide sequence ID" value="XM_067688354.1"/>
</dbReference>